<evidence type="ECO:0000313" key="1">
    <source>
        <dbReference type="EMBL" id="KAF0909987.1"/>
    </source>
</evidence>
<proteinExistence type="predicted"/>
<keyword evidence="2" id="KW-1185">Reference proteome</keyword>
<dbReference type="EMBL" id="SPHZ02000006">
    <property type="protein sequence ID" value="KAF0909987.1"/>
    <property type="molecule type" value="Genomic_DNA"/>
</dbReference>
<organism evidence="1 2">
    <name type="scientific">Oryza meyeriana var. granulata</name>
    <dbReference type="NCBI Taxonomy" id="110450"/>
    <lineage>
        <taxon>Eukaryota</taxon>
        <taxon>Viridiplantae</taxon>
        <taxon>Streptophyta</taxon>
        <taxon>Embryophyta</taxon>
        <taxon>Tracheophyta</taxon>
        <taxon>Spermatophyta</taxon>
        <taxon>Magnoliopsida</taxon>
        <taxon>Liliopsida</taxon>
        <taxon>Poales</taxon>
        <taxon>Poaceae</taxon>
        <taxon>BOP clade</taxon>
        <taxon>Oryzoideae</taxon>
        <taxon>Oryzeae</taxon>
        <taxon>Oryzinae</taxon>
        <taxon>Oryza</taxon>
        <taxon>Oryza meyeriana</taxon>
    </lineage>
</organism>
<accession>A0A6G1DBZ8</accession>
<protein>
    <submittedName>
        <fullName evidence="1">Uncharacterized protein</fullName>
    </submittedName>
</protein>
<reference evidence="1 2" key="1">
    <citation type="submission" date="2019-11" db="EMBL/GenBank/DDBJ databases">
        <title>Whole genome sequence of Oryza granulata.</title>
        <authorList>
            <person name="Li W."/>
        </authorList>
    </citation>
    <scope>NUCLEOTIDE SEQUENCE [LARGE SCALE GENOMIC DNA]</scope>
    <source>
        <strain evidence="2">cv. Menghai</strain>
        <tissue evidence="1">Leaf</tissue>
    </source>
</reference>
<comment type="caution">
    <text evidence="1">The sequence shown here is derived from an EMBL/GenBank/DDBJ whole genome shotgun (WGS) entry which is preliminary data.</text>
</comment>
<gene>
    <name evidence="1" type="ORF">E2562_001237</name>
</gene>
<evidence type="ECO:0000313" key="2">
    <source>
        <dbReference type="Proteomes" id="UP000479710"/>
    </source>
</evidence>
<sequence length="69" mass="7709">MRKKEPIGAGQCAYFKAPRHTIGHISAQWPPLEDSRPHPTSLGWNGGRYYSNTATHSARPKGFSVFLLE</sequence>
<dbReference type="Proteomes" id="UP000479710">
    <property type="component" value="Unassembled WGS sequence"/>
</dbReference>
<name>A0A6G1DBZ8_9ORYZ</name>
<dbReference type="AlphaFoldDB" id="A0A6G1DBZ8"/>